<dbReference type="RefSeq" id="WP_191160925.1">
    <property type="nucleotide sequence ID" value="NZ_JACXAI010000033.1"/>
</dbReference>
<name>A0A926NIZ6_9BACI</name>
<sequence length="76" mass="8862">MLKYKVITACSIFSCMFGAAWMTNEITKRTYIDPVGANDYLIQNTAEQNSTINVLFEEEKTMEKFKPREYVRVIAR</sequence>
<comment type="caution">
    <text evidence="2">The sequence shown here is derived from an EMBL/GenBank/DDBJ whole genome shotgun (WGS) entry which is preliminary data.</text>
</comment>
<evidence type="ECO:0000313" key="2">
    <source>
        <dbReference type="EMBL" id="MBD1382584.1"/>
    </source>
</evidence>
<keyword evidence="3" id="KW-1185">Reference proteome</keyword>
<feature type="signal peptide" evidence="1">
    <location>
        <begin position="1"/>
        <end position="19"/>
    </location>
</feature>
<dbReference type="Proteomes" id="UP000626844">
    <property type="component" value="Unassembled WGS sequence"/>
</dbReference>
<protein>
    <submittedName>
        <fullName evidence="2">Uncharacterized protein</fullName>
    </submittedName>
</protein>
<gene>
    <name evidence="2" type="ORF">IC621_20485</name>
</gene>
<dbReference type="AlphaFoldDB" id="A0A926NIZ6"/>
<accession>A0A926NIZ6</accession>
<organism evidence="2 3">
    <name type="scientific">Metabacillus arenae</name>
    <dbReference type="NCBI Taxonomy" id="2771434"/>
    <lineage>
        <taxon>Bacteria</taxon>
        <taxon>Bacillati</taxon>
        <taxon>Bacillota</taxon>
        <taxon>Bacilli</taxon>
        <taxon>Bacillales</taxon>
        <taxon>Bacillaceae</taxon>
        <taxon>Metabacillus</taxon>
    </lineage>
</organism>
<dbReference type="EMBL" id="JACXAI010000033">
    <property type="protein sequence ID" value="MBD1382584.1"/>
    <property type="molecule type" value="Genomic_DNA"/>
</dbReference>
<keyword evidence="1" id="KW-0732">Signal</keyword>
<evidence type="ECO:0000313" key="3">
    <source>
        <dbReference type="Proteomes" id="UP000626844"/>
    </source>
</evidence>
<feature type="chain" id="PRO_5038123913" evidence="1">
    <location>
        <begin position="20"/>
        <end position="76"/>
    </location>
</feature>
<reference evidence="2" key="1">
    <citation type="submission" date="2020-09" db="EMBL/GenBank/DDBJ databases">
        <title>A novel bacterium of genus Bacillus, isolated from South China Sea.</title>
        <authorList>
            <person name="Huang H."/>
            <person name="Mo K."/>
            <person name="Hu Y."/>
        </authorList>
    </citation>
    <scope>NUCLEOTIDE SEQUENCE</scope>
    <source>
        <strain evidence="2">IB182487</strain>
    </source>
</reference>
<proteinExistence type="predicted"/>
<evidence type="ECO:0000256" key="1">
    <source>
        <dbReference type="SAM" id="SignalP"/>
    </source>
</evidence>